<evidence type="ECO:0000313" key="16">
    <source>
        <dbReference type="Proteomes" id="UP001107558"/>
    </source>
</evidence>
<keyword evidence="10" id="KW-0807">Transducer</keyword>
<dbReference type="InterPro" id="IPR001828">
    <property type="entry name" value="ANF_lig-bd_rcpt"/>
</dbReference>
<evidence type="ECO:0000256" key="13">
    <source>
        <dbReference type="SAM" id="SignalP"/>
    </source>
</evidence>
<accession>A0A9J6C3N2</accession>
<dbReference type="PROSITE" id="PS50259">
    <property type="entry name" value="G_PROTEIN_RECEP_F3_4"/>
    <property type="match status" value="1"/>
</dbReference>
<dbReference type="OrthoDB" id="411630at2759"/>
<feature type="transmembrane region" description="Helical" evidence="12">
    <location>
        <begin position="523"/>
        <end position="545"/>
    </location>
</feature>
<feature type="transmembrane region" description="Helical" evidence="12">
    <location>
        <begin position="768"/>
        <end position="789"/>
    </location>
</feature>
<gene>
    <name evidence="15" type="ORF">PVAND_006340</name>
</gene>
<feature type="transmembrane region" description="Helical" evidence="12">
    <location>
        <begin position="704"/>
        <end position="724"/>
    </location>
</feature>
<evidence type="ECO:0000256" key="6">
    <source>
        <dbReference type="ARBA" id="ARBA00023040"/>
    </source>
</evidence>
<keyword evidence="6" id="KW-0297">G-protein coupled receptor</keyword>
<evidence type="ECO:0000256" key="11">
    <source>
        <dbReference type="ARBA" id="ARBA00073785"/>
    </source>
</evidence>
<dbReference type="PRINTS" id="PR01177">
    <property type="entry name" value="GABAB1RECPTR"/>
</dbReference>
<keyword evidence="8" id="KW-0675">Receptor</keyword>
<dbReference type="InterPro" id="IPR028082">
    <property type="entry name" value="Peripla_BP_I"/>
</dbReference>
<evidence type="ECO:0000256" key="4">
    <source>
        <dbReference type="ARBA" id="ARBA00022729"/>
    </source>
</evidence>
<keyword evidence="3 12" id="KW-0812">Transmembrane</keyword>
<evidence type="ECO:0000256" key="12">
    <source>
        <dbReference type="SAM" id="Phobius"/>
    </source>
</evidence>
<evidence type="ECO:0000313" key="15">
    <source>
        <dbReference type="EMBL" id="KAG5676509.1"/>
    </source>
</evidence>
<comment type="caution">
    <text evidence="15">The sequence shown here is derived from an EMBL/GenBank/DDBJ whole genome shotgun (WGS) entry which is preliminary data.</text>
</comment>
<dbReference type="GO" id="GO:0007214">
    <property type="term" value="P:gamma-aminobutyric acid signaling pathway"/>
    <property type="evidence" value="ECO:0007669"/>
    <property type="project" value="TreeGrafter"/>
</dbReference>
<evidence type="ECO:0000259" key="14">
    <source>
        <dbReference type="PROSITE" id="PS50259"/>
    </source>
</evidence>
<evidence type="ECO:0000256" key="10">
    <source>
        <dbReference type="ARBA" id="ARBA00023224"/>
    </source>
</evidence>
<protein>
    <recommendedName>
        <fullName evidence="11">Gamma-aminobutyric acid type B receptor subunit 2</fullName>
    </recommendedName>
</protein>
<proteinExistence type="predicted"/>
<sequence length="1102" mass="125539">MKYIIVNLPSVKWINFVVILILCDNISSTSGENCLLSNSSITKKDFKVNENYLNLFECQKDKFKIINEVMKSQSKRSIFRKIIEPLFGYEESTSNKITLLGLFELTTQKGLSELAAAKLAVKHINENNILNGYELDLKINDTQCDAGVSVDRFFHAIYSQNKTKMMMLLSSSCSEVTETLAKIVQYWSVIMVSFGTTAPALSDRDEFPYFFRTVMPDSAHNPARISFIQYFKWDSVVTFSQKEEIYSLAINDIVTQLERANISCSSILTFSENDYKEQLKVLKDLDTRIIIGSFSLEKFAAKVFCEAHNLGMYGDYVWILPESENESWWNFEKSNCSIKNLHDTIENVIFVSSFNHIIGHEKSINDLTKTRFEEELSAMNITKPYSRNILTTYDAIWSIALVLKNAEELWKNQSEVHALQELKKLNQFDYNRIDFANEFVKQFAKLKFQGISGPVSFDGNDRIGITIFKQIQNSQRQPIALFHPEIDHLNFNCPFCTTIKWKNNNVPIAKRFFKLRYVTISNIAFFTISSCAVIGIISSIMFLAFNLHFRKLKSIKLSSYKLSNITAVGCIFIYSAVILLGLDHSSLPFFSSFPTICMARVYLLSSGFSLTFGSMFAKTYRVHRIFIHNYGGIFCRDKMLKDRKLISLICCLLLVDTLFITCWTLIDPMQRNLRNLTLEISHTDRSVVYQPQVEVCESLNTKSWLLFLYAYKGLLLAVGVYMAWETRNVKIPALNDSKYIGISVYGAVITSVSVVVFANILADKVTTSFIIIAVIILISTTATLCLVFVPKMSAILNKEVQEDAVIHSMGLKMEYNTRRFAIDDKKELQYRVEVQNRVYLKELEALDAEIKTLEKMLGDRSSSSRTSSSHSIVAYVKPEIVINDSSSIDQFKSPRTSITNTLPLLLLSVLPPVIPRASWPNAEQIPSPIKQSHCFSSHPQIPSNHGSDFNIPAIDLLNLRLNQQQQEEHENVGLFKKIKNLFGSRGPSRKESTTSLATSHITNAIRSHVNMLSDLFPHGSSNNSIDKDNWNVEKFKKASVFTINIVEDDMNILPVRKHRIILTNSLSNIEESLKDTTTKEMNLASKWKSLEEEALYVSSNKF</sequence>
<feature type="domain" description="G-protein coupled receptors family 3 profile" evidence="14">
    <location>
        <begin position="594"/>
        <end position="798"/>
    </location>
</feature>
<reference evidence="15" key="1">
    <citation type="submission" date="2021-03" db="EMBL/GenBank/DDBJ databases">
        <title>Chromosome level genome of the anhydrobiotic midge Polypedilum vanderplanki.</title>
        <authorList>
            <person name="Yoshida Y."/>
            <person name="Kikawada T."/>
            <person name="Gusev O."/>
        </authorList>
    </citation>
    <scope>NUCLEOTIDE SEQUENCE</scope>
    <source>
        <strain evidence="15">NIAS01</strain>
        <tissue evidence="15">Whole body or cell culture</tissue>
    </source>
</reference>
<dbReference type="Gene3D" id="3.40.50.2300">
    <property type="match status" value="2"/>
</dbReference>
<keyword evidence="4 13" id="KW-0732">Signal</keyword>
<dbReference type="Pfam" id="PF01094">
    <property type="entry name" value="ANF_receptor"/>
    <property type="match status" value="1"/>
</dbReference>
<dbReference type="InterPro" id="IPR000337">
    <property type="entry name" value="GPCR_3"/>
</dbReference>
<dbReference type="Pfam" id="PF00003">
    <property type="entry name" value="7tm_3"/>
    <property type="match status" value="1"/>
</dbReference>
<evidence type="ECO:0000256" key="9">
    <source>
        <dbReference type="ARBA" id="ARBA00023180"/>
    </source>
</evidence>
<name>A0A9J6C3N2_POLVA</name>
<feature type="signal peptide" evidence="13">
    <location>
        <begin position="1"/>
        <end position="31"/>
    </location>
</feature>
<feature type="chain" id="PRO_5039953842" description="Gamma-aminobutyric acid type B receptor subunit 2" evidence="13">
    <location>
        <begin position="32"/>
        <end position="1102"/>
    </location>
</feature>
<dbReference type="InterPro" id="IPR017978">
    <property type="entry name" value="GPCR_3_C"/>
</dbReference>
<evidence type="ECO:0000256" key="1">
    <source>
        <dbReference type="ARBA" id="ARBA00004651"/>
    </source>
</evidence>
<feature type="transmembrane region" description="Helical" evidence="12">
    <location>
        <begin position="744"/>
        <end position="762"/>
    </location>
</feature>
<evidence type="ECO:0000256" key="8">
    <source>
        <dbReference type="ARBA" id="ARBA00023170"/>
    </source>
</evidence>
<dbReference type="GO" id="GO:0004965">
    <property type="term" value="F:G protein-coupled GABA receptor activity"/>
    <property type="evidence" value="ECO:0007669"/>
    <property type="project" value="InterPro"/>
</dbReference>
<dbReference type="CDD" id="cd06366">
    <property type="entry name" value="PBP1_GABAb_receptor"/>
    <property type="match status" value="1"/>
</dbReference>
<evidence type="ECO:0000256" key="7">
    <source>
        <dbReference type="ARBA" id="ARBA00023136"/>
    </source>
</evidence>
<keyword evidence="2" id="KW-1003">Cell membrane</keyword>
<dbReference type="Proteomes" id="UP001107558">
    <property type="component" value="Chromosome 2"/>
</dbReference>
<dbReference type="PRINTS" id="PR00248">
    <property type="entry name" value="GPCRMGR"/>
</dbReference>
<keyword evidence="9" id="KW-0325">Glycoprotein</keyword>
<dbReference type="AlphaFoldDB" id="A0A9J6C3N2"/>
<dbReference type="CDD" id="cd15047">
    <property type="entry name" value="7tmC_GABA-B-like"/>
    <property type="match status" value="1"/>
</dbReference>
<feature type="transmembrane region" description="Helical" evidence="12">
    <location>
        <begin position="565"/>
        <end position="582"/>
    </location>
</feature>
<keyword evidence="16" id="KW-1185">Reference proteome</keyword>
<dbReference type="PANTHER" id="PTHR10519">
    <property type="entry name" value="GABA-B RECEPTOR"/>
    <property type="match status" value="1"/>
</dbReference>
<keyword evidence="7 12" id="KW-0472">Membrane</keyword>
<dbReference type="InterPro" id="IPR002455">
    <property type="entry name" value="GPCR3_GABA-B"/>
</dbReference>
<evidence type="ECO:0000256" key="5">
    <source>
        <dbReference type="ARBA" id="ARBA00022989"/>
    </source>
</evidence>
<dbReference type="EMBL" id="JADBJN010000002">
    <property type="protein sequence ID" value="KAG5676509.1"/>
    <property type="molecule type" value="Genomic_DNA"/>
</dbReference>
<dbReference type="PANTHER" id="PTHR10519:SF46">
    <property type="entry name" value="METABOTROPIC GABA-B RECEPTOR SUBTYPE 3, ISOFORM A"/>
    <property type="match status" value="1"/>
</dbReference>
<dbReference type="SUPFAM" id="SSF53822">
    <property type="entry name" value="Periplasmic binding protein-like I"/>
    <property type="match status" value="1"/>
</dbReference>
<feature type="transmembrane region" description="Helical" evidence="12">
    <location>
        <begin position="602"/>
        <end position="620"/>
    </location>
</feature>
<dbReference type="PRINTS" id="PR01176">
    <property type="entry name" value="GABABRECEPTR"/>
</dbReference>
<comment type="subcellular location">
    <subcellularLocation>
        <location evidence="1">Cell membrane</location>
        <topology evidence="1">Multi-pass membrane protein</topology>
    </subcellularLocation>
</comment>
<keyword evidence="5 12" id="KW-1133">Transmembrane helix</keyword>
<evidence type="ECO:0000256" key="3">
    <source>
        <dbReference type="ARBA" id="ARBA00022692"/>
    </source>
</evidence>
<organism evidence="15 16">
    <name type="scientific">Polypedilum vanderplanki</name>
    <name type="common">Sleeping chironomid midge</name>
    <dbReference type="NCBI Taxonomy" id="319348"/>
    <lineage>
        <taxon>Eukaryota</taxon>
        <taxon>Metazoa</taxon>
        <taxon>Ecdysozoa</taxon>
        <taxon>Arthropoda</taxon>
        <taxon>Hexapoda</taxon>
        <taxon>Insecta</taxon>
        <taxon>Pterygota</taxon>
        <taxon>Neoptera</taxon>
        <taxon>Endopterygota</taxon>
        <taxon>Diptera</taxon>
        <taxon>Nematocera</taxon>
        <taxon>Chironomoidea</taxon>
        <taxon>Chironomidae</taxon>
        <taxon>Chironominae</taxon>
        <taxon>Polypedilum</taxon>
        <taxon>Polypedilum</taxon>
    </lineage>
</organism>
<evidence type="ECO:0000256" key="2">
    <source>
        <dbReference type="ARBA" id="ARBA00022475"/>
    </source>
</evidence>
<feature type="transmembrane region" description="Helical" evidence="12">
    <location>
        <begin position="645"/>
        <end position="666"/>
    </location>
</feature>
<dbReference type="FunFam" id="3.40.50.2300:FF:000063">
    <property type="entry name" value="Gamma-aminobutyric acid type B receptor subunit"/>
    <property type="match status" value="1"/>
</dbReference>
<dbReference type="GO" id="GO:0038039">
    <property type="term" value="C:G protein-coupled receptor heterodimeric complex"/>
    <property type="evidence" value="ECO:0007669"/>
    <property type="project" value="TreeGrafter"/>
</dbReference>